<dbReference type="Pfam" id="PF06761">
    <property type="entry name" value="IcmF-related"/>
    <property type="match status" value="1"/>
</dbReference>
<dbReference type="AlphaFoldDB" id="A0A1I3CZT8"/>
<dbReference type="InterPro" id="IPR017731">
    <property type="entry name" value="TssM1-like"/>
</dbReference>
<dbReference type="Proteomes" id="UP000199377">
    <property type="component" value="Unassembled WGS sequence"/>
</dbReference>
<name>A0A1I3CZT8_9RHOB</name>
<dbReference type="EMBL" id="FOQH01000002">
    <property type="protein sequence ID" value="SFH79985.1"/>
    <property type="molecule type" value="Genomic_DNA"/>
</dbReference>
<feature type="transmembrane region" description="Helical" evidence="1">
    <location>
        <begin position="50"/>
        <end position="69"/>
    </location>
</feature>
<organism evidence="6 7">
    <name type="scientific">Albimonas pacifica</name>
    <dbReference type="NCBI Taxonomy" id="1114924"/>
    <lineage>
        <taxon>Bacteria</taxon>
        <taxon>Pseudomonadati</taxon>
        <taxon>Pseudomonadota</taxon>
        <taxon>Alphaproteobacteria</taxon>
        <taxon>Rhodobacterales</taxon>
        <taxon>Paracoccaceae</taxon>
        <taxon>Albimonas</taxon>
    </lineage>
</organism>
<reference evidence="6 7" key="1">
    <citation type="submission" date="2016-10" db="EMBL/GenBank/DDBJ databases">
        <authorList>
            <person name="de Groot N.N."/>
        </authorList>
    </citation>
    <scope>NUCLEOTIDE SEQUENCE [LARGE SCALE GENOMIC DNA]</scope>
    <source>
        <strain evidence="6 7">CGMCC 1.11030</strain>
    </source>
</reference>
<dbReference type="CDD" id="cd00882">
    <property type="entry name" value="Ras_like_GTPase"/>
    <property type="match status" value="1"/>
</dbReference>
<dbReference type="InterPro" id="IPR027417">
    <property type="entry name" value="P-loop_NTPase"/>
</dbReference>
<protein>
    <submittedName>
        <fullName evidence="6">Type VI secretion system protein ImpL</fullName>
    </submittedName>
</protein>
<dbReference type="Pfam" id="PF21070">
    <property type="entry name" value="IcmF_helical"/>
    <property type="match status" value="1"/>
</dbReference>
<dbReference type="Pfam" id="PF06744">
    <property type="entry name" value="IcmF_C"/>
    <property type="match status" value="1"/>
</dbReference>
<dbReference type="OrthoDB" id="9758229at2"/>
<dbReference type="InterPro" id="IPR010623">
    <property type="entry name" value="IcmF_C"/>
</dbReference>
<dbReference type="Pfam" id="PF14331">
    <property type="entry name" value="IcmF-related_N"/>
    <property type="match status" value="1"/>
</dbReference>
<feature type="domain" description="IcmF-related" evidence="3">
    <location>
        <begin position="509"/>
        <end position="811"/>
    </location>
</feature>
<proteinExistence type="predicted"/>
<dbReference type="SUPFAM" id="SSF52540">
    <property type="entry name" value="P-loop containing nucleoside triphosphate hydrolases"/>
    <property type="match status" value="1"/>
</dbReference>
<dbReference type="NCBIfam" id="TIGR03348">
    <property type="entry name" value="VI_IcmF"/>
    <property type="match status" value="1"/>
</dbReference>
<evidence type="ECO:0000259" key="4">
    <source>
        <dbReference type="Pfam" id="PF14331"/>
    </source>
</evidence>
<evidence type="ECO:0000259" key="3">
    <source>
        <dbReference type="Pfam" id="PF06761"/>
    </source>
</evidence>
<evidence type="ECO:0000259" key="2">
    <source>
        <dbReference type="Pfam" id="PF06744"/>
    </source>
</evidence>
<dbReference type="STRING" id="1114924.SAMN05216258_102304"/>
<keyword evidence="1" id="KW-0472">Membrane</keyword>
<feature type="domain" description="Type VI secretion system component TssM1 N-terminal" evidence="4">
    <location>
        <begin position="198"/>
        <end position="455"/>
    </location>
</feature>
<feature type="domain" description="Type VI secretion system IcmF C-terminal" evidence="2">
    <location>
        <begin position="1072"/>
        <end position="1177"/>
    </location>
</feature>
<evidence type="ECO:0000259" key="5">
    <source>
        <dbReference type="Pfam" id="PF21070"/>
    </source>
</evidence>
<dbReference type="InterPro" id="IPR053156">
    <property type="entry name" value="T6SS_TssM-like"/>
</dbReference>
<dbReference type="PANTHER" id="PTHR36153">
    <property type="entry name" value="INNER MEMBRANE PROTEIN-RELATED"/>
    <property type="match status" value="1"/>
</dbReference>
<dbReference type="InterPro" id="IPR009612">
    <property type="entry name" value="IcmF-rel"/>
</dbReference>
<feature type="transmembrane region" description="Helical" evidence="1">
    <location>
        <begin position="451"/>
        <end position="469"/>
    </location>
</feature>
<dbReference type="PANTHER" id="PTHR36153:SF1">
    <property type="entry name" value="TYPE VI SECRETION SYSTEM COMPONENT TSSM1"/>
    <property type="match status" value="1"/>
</dbReference>
<keyword evidence="1" id="KW-0812">Transmembrane</keyword>
<accession>A0A1I3CZT8</accession>
<feature type="transmembrane region" description="Helical" evidence="1">
    <location>
        <begin position="12"/>
        <end position="30"/>
    </location>
</feature>
<sequence>MILNRIRALFDPAILALVLFGAILGAAIWFMGPLLAIGEARPFDGLWGRLVAIGALAAFVVIACLAILLRRRGRDRAMTRAIVEEVADPEDAAAAAELDELRARMAEALGVLRGRGMRGRFGARRLFQLPWYVIIGPPGAGKTTAIVNSGLHFPLAERMGKTALGGVGGTRNCDWWFTDEAVLLDTAGRYTTQESGGEADAKAWTGFLDLLKKHRGRQPINGALAAISLSDLAVQSEAERRDHARAVRNRLAELRERLGVSFPVYVIFTKADRIAGFQEFFEDLGAAEREQVWGFTLPYEKKPRGAPLAGFGAEFEALLERLENRSLERMQAESDPQRRALVQGFPSQVASLRGAAEGFLSDVFRDSRYEARQLLRGVYFTSGTQEGAPIDRLMAGMARTFGISRQAVGSGAGQGRSYFLTRLLTGVVFPEAGLVSADDRVERRYRWTRRGAAAAGVLALAGACAAWTVSYRANAALIAGAQDRAAQFRELAARIPGSPVGDDDLASVLPALDLLLGLPGNPAAGDPEPPVEETFGLYQGDAVGTESAQAYRAALNALLLPRLLYRLETQMQASLNDPELLFEALKVYLMLGLQGPMAPEIVRRWMRVDWAVALPGEEAAQASLALHLDRMLAQPMREIALNGPLVDQVRGLLSETPLAERVYRSIVGSPEARDLPAFRLTEAGGPAASRVLLRPSGKPLSEGVEGVYTRAAFHRLVLPEVLSIAARVRDEAWVLGPRGEVETSPAGLARIGRDVLGLYYTDYVSRYDGLLADIDVVPVESLSHATEVVNVLSGPTSPLVAILEAVARETRLSRPPPEAGVAGAAVGAAGAAADLARTEAVSALDARGQALFDAISAASPGAGEAVPERPGQFVEDRFAALHAFVEAPQGAPSELDGVVASLTEVYRELNRLSLGQDTGTALAGQGGGAAARLQERIGRLPAPMDRWASQVASASSGVAVGGARAELNALWQAQVHPFCSRALEGRYPFDRSAAADVALQDFGRLFGPQGLIDGFFQEHLLPFVDAAASPWRWKRVNDVDLGISDAVLAQFQKAAEIRDSFFLAPGQPAITFDLTPVALDPNVQQVVVEIEGQEVSYAHGPPEVTPLKWPGAAGGRTRVAMSPAQAGIENTLSREGPWAWFRLLDAAELRRTNVTDRNRVIFNIGGRIAIFQLRAGSALNPFSGSAVRGFRCPSSL</sequence>
<gene>
    <name evidence="6" type="ORF">SAMN05216258_102304</name>
</gene>
<dbReference type="InterPro" id="IPR048677">
    <property type="entry name" value="TssM1_hel"/>
</dbReference>
<evidence type="ECO:0000313" key="6">
    <source>
        <dbReference type="EMBL" id="SFH79985.1"/>
    </source>
</evidence>
<evidence type="ECO:0000256" key="1">
    <source>
        <dbReference type="SAM" id="Phobius"/>
    </source>
</evidence>
<keyword evidence="7" id="KW-1185">Reference proteome</keyword>
<keyword evidence="1" id="KW-1133">Transmembrane helix</keyword>
<dbReference type="RefSeq" id="WP_092858250.1">
    <property type="nucleotide sequence ID" value="NZ_FOQH01000002.1"/>
</dbReference>
<feature type="domain" description="Type VI secretion system component TssM1 helical" evidence="5">
    <location>
        <begin position="964"/>
        <end position="1062"/>
    </location>
</feature>
<evidence type="ECO:0000313" key="7">
    <source>
        <dbReference type="Proteomes" id="UP000199377"/>
    </source>
</evidence>
<dbReference type="InterPro" id="IPR025743">
    <property type="entry name" value="TssM1_N"/>
</dbReference>